<organism evidence="1 2">
    <name type="scientific">Candidatus Gottesmanbacteria bacterium GW2011_GWB1_43_11</name>
    <dbReference type="NCBI Taxonomy" id="1618446"/>
    <lineage>
        <taxon>Bacteria</taxon>
        <taxon>Candidatus Gottesmaniibacteriota</taxon>
    </lineage>
</organism>
<dbReference type="Pfam" id="PF13489">
    <property type="entry name" value="Methyltransf_23"/>
    <property type="match status" value="1"/>
</dbReference>
<dbReference type="Gene3D" id="3.40.50.150">
    <property type="entry name" value="Vaccinia Virus protein VP39"/>
    <property type="match status" value="1"/>
</dbReference>
<dbReference type="AlphaFoldDB" id="A0A0G1FJZ6"/>
<name>A0A0G1FJZ6_9BACT</name>
<keyword evidence="1" id="KW-0489">Methyltransferase</keyword>
<dbReference type="PATRIC" id="fig|1618446.3.peg.458"/>
<proteinExistence type="predicted"/>
<protein>
    <submittedName>
        <fullName evidence="1">Methyltransferase</fullName>
    </submittedName>
</protein>
<keyword evidence="1" id="KW-0808">Transferase</keyword>
<gene>
    <name evidence="1" type="ORF">UV61_C0003G0036</name>
</gene>
<dbReference type="CDD" id="cd02440">
    <property type="entry name" value="AdoMet_MTases"/>
    <property type="match status" value="1"/>
</dbReference>
<evidence type="ECO:0000313" key="1">
    <source>
        <dbReference type="EMBL" id="KKS87183.1"/>
    </source>
</evidence>
<dbReference type="Proteomes" id="UP000034050">
    <property type="component" value="Unassembled WGS sequence"/>
</dbReference>
<dbReference type="STRING" id="1618446.UV61_C0003G0036"/>
<accession>A0A0G1FJZ6</accession>
<dbReference type="EMBL" id="LCFD01000003">
    <property type="protein sequence ID" value="KKS87183.1"/>
    <property type="molecule type" value="Genomic_DNA"/>
</dbReference>
<reference evidence="1 2" key="1">
    <citation type="journal article" date="2015" name="Nature">
        <title>rRNA introns, odd ribosomes, and small enigmatic genomes across a large radiation of phyla.</title>
        <authorList>
            <person name="Brown C.T."/>
            <person name="Hug L.A."/>
            <person name="Thomas B.C."/>
            <person name="Sharon I."/>
            <person name="Castelle C.J."/>
            <person name="Singh A."/>
            <person name="Wilkins M.J."/>
            <person name="Williams K.H."/>
            <person name="Banfield J.F."/>
        </authorList>
    </citation>
    <scope>NUCLEOTIDE SEQUENCE [LARGE SCALE GENOMIC DNA]</scope>
</reference>
<dbReference type="InterPro" id="IPR029063">
    <property type="entry name" value="SAM-dependent_MTases_sf"/>
</dbReference>
<dbReference type="GO" id="GO:0032259">
    <property type="term" value="P:methylation"/>
    <property type="evidence" value="ECO:0007669"/>
    <property type="project" value="UniProtKB-KW"/>
</dbReference>
<dbReference type="PANTHER" id="PTHR43861">
    <property type="entry name" value="TRANS-ACONITATE 2-METHYLTRANSFERASE-RELATED"/>
    <property type="match status" value="1"/>
</dbReference>
<dbReference type="SUPFAM" id="SSF53335">
    <property type="entry name" value="S-adenosyl-L-methionine-dependent methyltransferases"/>
    <property type="match status" value="1"/>
</dbReference>
<dbReference type="GO" id="GO:0008168">
    <property type="term" value="F:methyltransferase activity"/>
    <property type="evidence" value="ECO:0007669"/>
    <property type="project" value="UniProtKB-KW"/>
</dbReference>
<sequence length="240" mass="27639">MLPNLNNIMKKKPALYDPQYFHERDHLDLHIAESVKLLMRKHRLKSVLDVGCGTGRLVRFLNLSGFRAQGCDNQTAALKLARKINPPKNIVRASASRLPFIKSTFDLITSISVIEHLTPYQSQQFISASWRILKPRGYIFLITPNFVSPLRLILGKRWFGYSDPSHIQFFTPSSLANLLKLNGFGSVTCRLPTAYNVPFDWYLPVFFRKLPMPLKNLLNYLMISSPLSTWRDSFWILGQK</sequence>
<comment type="caution">
    <text evidence="1">The sequence shown here is derived from an EMBL/GenBank/DDBJ whole genome shotgun (WGS) entry which is preliminary data.</text>
</comment>
<evidence type="ECO:0000313" key="2">
    <source>
        <dbReference type="Proteomes" id="UP000034050"/>
    </source>
</evidence>